<evidence type="ECO:0000313" key="3">
    <source>
        <dbReference type="Proteomes" id="UP001627154"/>
    </source>
</evidence>
<sequence>MITAILVAVLGASESQSYQSYNPFFYGFAPYIRPVSQLTASRFVNMRDPRANTGPILFPPGPPSDPRDTSGVIVGGSGYGFVPPNAGNHLGRRR</sequence>
<reference evidence="2 3" key="1">
    <citation type="journal article" date="2024" name="bioRxiv">
        <title>A reference genome for Trichogramma kaykai: A tiny desert-dwelling parasitoid wasp with competing sex-ratio distorters.</title>
        <authorList>
            <person name="Culotta J."/>
            <person name="Lindsey A.R."/>
        </authorList>
    </citation>
    <scope>NUCLEOTIDE SEQUENCE [LARGE SCALE GENOMIC DNA]</scope>
    <source>
        <strain evidence="2 3">KSX58</strain>
    </source>
</reference>
<dbReference type="AlphaFoldDB" id="A0ABD2W6G1"/>
<name>A0ABD2W6G1_9HYME</name>
<protein>
    <recommendedName>
        <fullName evidence="4">Secreted protein</fullName>
    </recommendedName>
</protein>
<evidence type="ECO:0000256" key="1">
    <source>
        <dbReference type="SAM" id="MobiDB-lite"/>
    </source>
</evidence>
<proteinExistence type="predicted"/>
<dbReference type="EMBL" id="JBJJXI010000136">
    <property type="protein sequence ID" value="KAL3388155.1"/>
    <property type="molecule type" value="Genomic_DNA"/>
</dbReference>
<dbReference type="Proteomes" id="UP001627154">
    <property type="component" value="Unassembled WGS sequence"/>
</dbReference>
<organism evidence="2 3">
    <name type="scientific">Trichogramma kaykai</name>
    <dbReference type="NCBI Taxonomy" id="54128"/>
    <lineage>
        <taxon>Eukaryota</taxon>
        <taxon>Metazoa</taxon>
        <taxon>Ecdysozoa</taxon>
        <taxon>Arthropoda</taxon>
        <taxon>Hexapoda</taxon>
        <taxon>Insecta</taxon>
        <taxon>Pterygota</taxon>
        <taxon>Neoptera</taxon>
        <taxon>Endopterygota</taxon>
        <taxon>Hymenoptera</taxon>
        <taxon>Apocrita</taxon>
        <taxon>Proctotrupomorpha</taxon>
        <taxon>Chalcidoidea</taxon>
        <taxon>Trichogrammatidae</taxon>
        <taxon>Trichogramma</taxon>
    </lineage>
</organism>
<keyword evidence="3" id="KW-1185">Reference proteome</keyword>
<gene>
    <name evidence="2" type="ORF">TKK_017190</name>
</gene>
<evidence type="ECO:0000313" key="2">
    <source>
        <dbReference type="EMBL" id="KAL3388155.1"/>
    </source>
</evidence>
<feature type="region of interest" description="Disordered" evidence="1">
    <location>
        <begin position="54"/>
        <end position="73"/>
    </location>
</feature>
<accession>A0ABD2W6G1</accession>
<evidence type="ECO:0008006" key="4">
    <source>
        <dbReference type="Google" id="ProtNLM"/>
    </source>
</evidence>
<comment type="caution">
    <text evidence="2">The sequence shown here is derived from an EMBL/GenBank/DDBJ whole genome shotgun (WGS) entry which is preliminary data.</text>
</comment>